<keyword evidence="6" id="KW-1185">Reference proteome</keyword>
<sequence length="311" mass="36295">MKKSLELLDSIGEPVSQDMKEKLMHGSRQFRMSVHVTKLSSLNNLVLYSHWHEELELLFMIKGTAKFHVGQEKLVVQSGEAVFIQPNMLHSAIRVDQEEIIFCAVLVHFNFLSSLERDQIQQQFVSPLFLDNRRYPLLIGRELEEKLRLIPLLEEVRDLYQQEAHGYEMLIKARLFEVLYRLEKCAAEHPRAGLPGQSRGGNSSMLAKKTLAYVQQNYSKRITLSDMAQQVNMSPSYFCRFMKKQFDLSPMDFLNEYRISEAVSLLETTDKKIMEISGMTGFSNVNRFTEMFKKTYGCRPMDYRNRLRQSK</sequence>
<reference evidence="5 6" key="1">
    <citation type="submission" date="2021-03" db="EMBL/GenBank/DDBJ databases">
        <title>Genomic Encyclopedia of Type Strains, Phase IV (KMG-IV): sequencing the most valuable type-strain genomes for metagenomic binning, comparative biology and taxonomic classification.</title>
        <authorList>
            <person name="Goeker M."/>
        </authorList>
    </citation>
    <scope>NUCLEOTIDE SEQUENCE [LARGE SCALE GENOMIC DNA]</scope>
    <source>
        <strain evidence="5 6">DSM 101953</strain>
    </source>
</reference>
<dbReference type="PROSITE" id="PS01124">
    <property type="entry name" value="HTH_ARAC_FAMILY_2"/>
    <property type="match status" value="1"/>
</dbReference>
<dbReference type="Gene3D" id="1.10.10.60">
    <property type="entry name" value="Homeodomain-like"/>
    <property type="match status" value="2"/>
</dbReference>
<evidence type="ECO:0000313" key="6">
    <source>
        <dbReference type="Proteomes" id="UP000773462"/>
    </source>
</evidence>
<dbReference type="CDD" id="cd02208">
    <property type="entry name" value="cupin_RmlC-like"/>
    <property type="match status" value="1"/>
</dbReference>
<gene>
    <name evidence="5" type="ORF">J2Z70_005803</name>
</gene>
<organism evidence="5 6">
    <name type="scientific">Paenibacillus silagei</name>
    <dbReference type="NCBI Taxonomy" id="1670801"/>
    <lineage>
        <taxon>Bacteria</taxon>
        <taxon>Bacillati</taxon>
        <taxon>Bacillota</taxon>
        <taxon>Bacilli</taxon>
        <taxon>Bacillales</taxon>
        <taxon>Paenibacillaceae</taxon>
        <taxon>Paenibacillus</taxon>
    </lineage>
</organism>
<keyword evidence="2" id="KW-0238">DNA-binding</keyword>
<dbReference type="InterPro" id="IPR018060">
    <property type="entry name" value="HTH_AraC"/>
</dbReference>
<dbReference type="EMBL" id="JAGGLV010000029">
    <property type="protein sequence ID" value="MBP2115605.1"/>
    <property type="molecule type" value="Genomic_DNA"/>
</dbReference>
<protein>
    <submittedName>
        <fullName evidence="5">AraC-like DNA-binding protein</fullName>
    </submittedName>
</protein>
<dbReference type="SUPFAM" id="SSF51215">
    <property type="entry name" value="Regulatory protein AraC"/>
    <property type="match status" value="1"/>
</dbReference>
<dbReference type="PRINTS" id="PR00032">
    <property type="entry name" value="HTHARAC"/>
</dbReference>
<dbReference type="InterPro" id="IPR009057">
    <property type="entry name" value="Homeodomain-like_sf"/>
</dbReference>
<feature type="domain" description="HTH araC/xylS-type" evidence="4">
    <location>
        <begin position="208"/>
        <end position="306"/>
    </location>
</feature>
<dbReference type="InterPro" id="IPR020449">
    <property type="entry name" value="Tscrpt_reg_AraC-type_HTH"/>
</dbReference>
<dbReference type="Proteomes" id="UP000773462">
    <property type="component" value="Unassembled WGS sequence"/>
</dbReference>
<dbReference type="PANTHER" id="PTHR43280">
    <property type="entry name" value="ARAC-FAMILY TRANSCRIPTIONAL REGULATOR"/>
    <property type="match status" value="1"/>
</dbReference>
<evidence type="ECO:0000259" key="4">
    <source>
        <dbReference type="PROSITE" id="PS01124"/>
    </source>
</evidence>
<dbReference type="SMART" id="SM00342">
    <property type="entry name" value="HTH_ARAC"/>
    <property type="match status" value="1"/>
</dbReference>
<dbReference type="InterPro" id="IPR003313">
    <property type="entry name" value="AraC-bd"/>
</dbReference>
<dbReference type="SUPFAM" id="SSF46689">
    <property type="entry name" value="Homeodomain-like"/>
    <property type="match status" value="2"/>
</dbReference>
<dbReference type="PANTHER" id="PTHR43280:SF27">
    <property type="entry name" value="TRANSCRIPTIONAL REGULATOR MTLR"/>
    <property type="match status" value="1"/>
</dbReference>
<dbReference type="InterPro" id="IPR014710">
    <property type="entry name" value="RmlC-like_jellyroll"/>
</dbReference>
<dbReference type="Gene3D" id="2.60.120.10">
    <property type="entry name" value="Jelly Rolls"/>
    <property type="match status" value="1"/>
</dbReference>
<dbReference type="InterPro" id="IPR037923">
    <property type="entry name" value="HTH-like"/>
</dbReference>
<comment type="caution">
    <text evidence="5">The sequence shown here is derived from an EMBL/GenBank/DDBJ whole genome shotgun (WGS) entry which is preliminary data.</text>
</comment>
<evidence type="ECO:0000256" key="2">
    <source>
        <dbReference type="ARBA" id="ARBA00023125"/>
    </source>
</evidence>
<keyword evidence="1" id="KW-0805">Transcription regulation</keyword>
<name>A0ABS4NZW9_9BACL</name>
<keyword evidence="3" id="KW-0804">Transcription</keyword>
<dbReference type="RefSeq" id="WP_209878746.1">
    <property type="nucleotide sequence ID" value="NZ_JAGGLV010000029.1"/>
</dbReference>
<evidence type="ECO:0000256" key="1">
    <source>
        <dbReference type="ARBA" id="ARBA00023015"/>
    </source>
</evidence>
<evidence type="ECO:0000256" key="3">
    <source>
        <dbReference type="ARBA" id="ARBA00023163"/>
    </source>
</evidence>
<evidence type="ECO:0000313" key="5">
    <source>
        <dbReference type="EMBL" id="MBP2115605.1"/>
    </source>
</evidence>
<dbReference type="Pfam" id="PF02311">
    <property type="entry name" value="AraC_binding"/>
    <property type="match status" value="1"/>
</dbReference>
<proteinExistence type="predicted"/>
<accession>A0ABS4NZW9</accession>
<dbReference type="Pfam" id="PF12833">
    <property type="entry name" value="HTH_18"/>
    <property type="match status" value="1"/>
</dbReference>